<protein>
    <submittedName>
        <fullName evidence="1">YbhB/YbcL family Raf kinase inhibitor-like protein</fullName>
    </submittedName>
</protein>
<accession>A0AC61RSG8</accession>
<keyword evidence="2" id="KW-1185">Reference proteome</keyword>
<evidence type="ECO:0000313" key="1">
    <source>
        <dbReference type="EMBL" id="TGY91613.1"/>
    </source>
</evidence>
<keyword evidence="1" id="KW-0649">Protein kinase inhibitor</keyword>
<name>A0AC61RSG8_9FIRM</name>
<comment type="caution">
    <text evidence="1">The sequence shown here is derived from an EMBL/GenBank/DDBJ whole genome shotgun (WGS) entry which is preliminary data.</text>
</comment>
<gene>
    <name evidence="1" type="ORF">E5329_20145</name>
</gene>
<evidence type="ECO:0000313" key="2">
    <source>
        <dbReference type="Proteomes" id="UP000304953"/>
    </source>
</evidence>
<organism evidence="1 2">
    <name type="scientific">Petralouisia muris</name>
    <dbReference type="NCBI Taxonomy" id="3032872"/>
    <lineage>
        <taxon>Bacteria</taxon>
        <taxon>Bacillati</taxon>
        <taxon>Bacillota</taxon>
        <taxon>Clostridia</taxon>
        <taxon>Lachnospirales</taxon>
        <taxon>Lachnospiraceae</taxon>
        <taxon>Petralouisia</taxon>
    </lineage>
</organism>
<sequence length="157" mass="17224">MGDNNTILKFECLGIENGGIFPPEHTGRGEDSSPEFIIHNLSEQCNTLAITLEDLSHPIKGFTHWLIWNIPAAKTVPGAIPASKILPSLGNAKQGVAYGIHRYAGPKPPKGKTHTYRFTLYALDCSLELKVNTKKRSFLKKAEGHILQTGSITAKFE</sequence>
<proteinExistence type="predicted"/>
<reference evidence="1" key="1">
    <citation type="submission" date="2019-04" db="EMBL/GenBank/DDBJ databases">
        <title>Microbes associate with the intestines of laboratory mice.</title>
        <authorList>
            <person name="Navarre W."/>
            <person name="Wong E."/>
            <person name="Huang K."/>
            <person name="Tropini C."/>
            <person name="Ng K."/>
            <person name="Yu B."/>
        </authorList>
    </citation>
    <scope>NUCLEOTIDE SEQUENCE</scope>
    <source>
        <strain evidence="1">NM01_1-7b</strain>
    </source>
</reference>
<dbReference type="EMBL" id="SRYA01000052">
    <property type="protein sequence ID" value="TGY91613.1"/>
    <property type="molecule type" value="Genomic_DNA"/>
</dbReference>
<dbReference type="Proteomes" id="UP000304953">
    <property type="component" value="Unassembled WGS sequence"/>
</dbReference>